<keyword evidence="5 12" id="KW-0812">Transmembrane</keyword>
<feature type="domain" description="TonB-dependent receptor-like beta-barrel" evidence="15">
    <location>
        <begin position="185"/>
        <end position="603"/>
    </location>
</feature>
<evidence type="ECO:0000256" key="5">
    <source>
        <dbReference type="ARBA" id="ARBA00022692"/>
    </source>
</evidence>
<reference evidence="17 18" key="1">
    <citation type="journal article" date="2019" name="ISME J.">
        <title>Evolution in action: habitat transition from sediment to the pelagial leads to genome streamlining in Methylophilaceae.</title>
        <authorList>
            <person name="Salcher M."/>
            <person name="Schaefle D."/>
            <person name="Kaspar M."/>
            <person name="Neuenschwander S.M."/>
            <person name="Ghai R."/>
        </authorList>
    </citation>
    <scope>NUCLEOTIDE SEQUENCE [LARGE SCALE GENOMIC DNA]</scope>
    <source>
        <strain evidence="17 18">MMS-RI-1</strain>
    </source>
</reference>
<evidence type="ECO:0000256" key="12">
    <source>
        <dbReference type="PROSITE-ProRule" id="PRU01360"/>
    </source>
</evidence>
<accession>A0AAE6FUM6</accession>
<dbReference type="AlphaFoldDB" id="A0AAE6FUM6"/>
<dbReference type="Gene3D" id="2.170.130.10">
    <property type="entry name" value="TonB-dependent receptor, plug domain"/>
    <property type="match status" value="1"/>
</dbReference>
<sequence length="640" mass="71662">MRGCMIIQGNTMKKITLLSACLSQIFITHAIADTTLKTSDVFVTATRTPVHKKNVIADITTISEEEIKLAGPSLLSELLQRQPGIEISNNGGQGKVSTLFLRGSSSTHSVILLDGIRIDSVTSGLTAIENIPLSQIEKIEIVRGPASSLYGQDAIGGVIQIFTKKGLNGFKPYFSYGYGKYNTSIAQGGIRGGDDITSYAINLSSQSSTGFSAFEPNTNPAATANIYNLDKDGYRNKSVSASLSHKINENHNLSFQYFLSQGRNKYDNRYAHWAPNIDWKNTQDQESFSGTFNSQLTSYWKSSFRVGQGIDEYVEKQRFISGATREADNVYRTIQNQITWQNDLILPIGSLILLYDKLDQKINVTDTSYSKKDRQNDAYMIGYNLSQASHNFQANIRKDFNSAYRDATTGNLGYSYAIDSNWSIASSIGTAFRSPTFNYLYAGSSANPDLQPEKSKNIEGNLKYQFESNVFSLVAFKNKITDFIISDITTGWKPYNINTAEIYGATISGSQFINHFLVKSSFTVQSPMNESANKYLPRRSNFFGTVGINYYVQSWNLGFEAIGSGNRYNDAENLYNIPGYIRTNLFAEYQINKDLKMNARIDNFLDKNYTFAYEGNPNNDGFRYQTPSQSFFISLRYEPQ</sequence>
<evidence type="ECO:0000256" key="2">
    <source>
        <dbReference type="ARBA" id="ARBA00009810"/>
    </source>
</evidence>
<dbReference type="KEGG" id="mrk:FIT61_06380"/>
<evidence type="ECO:0000256" key="10">
    <source>
        <dbReference type="ARBA" id="ARBA00023170"/>
    </source>
</evidence>
<evidence type="ECO:0000259" key="15">
    <source>
        <dbReference type="Pfam" id="PF00593"/>
    </source>
</evidence>
<keyword evidence="7" id="KW-0406">Ion transport</keyword>
<keyword evidence="4 12" id="KW-1134">Transmembrane beta strand</keyword>
<evidence type="ECO:0000256" key="6">
    <source>
        <dbReference type="ARBA" id="ARBA00022729"/>
    </source>
</evidence>
<dbReference type="SUPFAM" id="SSF56935">
    <property type="entry name" value="Porins"/>
    <property type="match status" value="1"/>
</dbReference>
<dbReference type="Pfam" id="PF00593">
    <property type="entry name" value="TonB_dep_Rec_b-barrel"/>
    <property type="match status" value="1"/>
</dbReference>
<evidence type="ECO:0000256" key="13">
    <source>
        <dbReference type="RuleBase" id="RU003357"/>
    </source>
</evidence>
<dbReference type="CDD" id="cd01347">
    <property type="entry name" value="ligand_gated_channel"/>
    <property type="match status" value="1"/>
</dbReference>
<evidence type="ECO:0000256" key="8">
    <source>
        <dbReference type="ARBA" id="ARBA00023077"/>
    </source>
</evidence>
<dbReference type="InterPro" id="IPR000531">
    <property type="entry name" value="Beta-barrel_TonB"/>
</dbReference>
<evidence type="ECO:0000256" key="11">
    <source>
        <dbReference type="ARBA" id="ARBA00023237"/>
    </source>
</evidence>
<gene>
    <name evidence="17" type="ORF">FIT61_06380</name>
</gene>
<evidence type="ECO:0000256" key="1">
    <source>
        <dbReference type="ARBA" id="ARBA00004571"/>
    </source>
</evidence>
<dbReference type="Pfam" id="PF07715">
    <property type="entry name" value="Plug"/>
    <property type="match status" value="1"/>
</dbReference>
<evidence type="ECO:0000256" key="9">
    <source>
        <dbReference type="ARBA" id="ARBA00023136"/>
    </source>
</evidence>
<evidence type="ECO:0000313" key="18">
    <source>
        <dbReference type="Proteomes" id="UP000312102"/>
    </source>
</evidence>
<evidence type="ECO:0000313" key="17">
    <source>
        <dbReference type="EMBL" id="QDD14046.1"/>
    </source>
</evidence>
<feature type="domain" description="TonB-dependent receptor plug" evidence="16">
    <location>
        <begin position="52"/>
        <end position="158"/>
    </location>
</feature>
<dbReference type="InterPro" id="IPR037066">
    <property type="entry name" value="Plug_dom_sf"/>
</dbReference>
<dbReference type="PANTHER" id="PTHR30069:SF53">
    <property type="entry name" value="COLICIN I RECEPTOR-RELATED"/>
    <property type="match status" value="1"/>
</dbReference>
<dbReference type="Gene3D" id="2.40.170.20">
    <property type="entry name" value="TonB-dependent receptor, beta-barrel domain"/>
    <property type="match status" value="1"/>
</dbReference>
<keyword evidence="10 17" id="KW-0675">Receptor</keyword>
<dbReference type="PANTHER" id="PTHR30069">
    <property type="entry name" value="TONB-DEPENDENT OUTER MEMBRANE RECEPTOR"/>
    <property type="match status" value="1"/>
</dbReference>
<dbReference type="PROSITE" id="PS52016">
    <property type="entry name" value="TONB_DEPENDENT_REC_3"/>
    <property type="match status" value="1"/>
</dbReference>
<dbReference type="GO" id="GO:0006811">
    <property type="term" value="P:monoatomic ion transport"/>
    <property type="evidence" value="ECO:0007669"/>
    <property type="project" value="UniProtKB-KW"/>
</dbReference>
<comment type="subcellular location">
    <subcellularLocation>
        <location evidence="1 12">Cell outer membrane</location>
        <topology evidence="1 12">Multi-pass membrane protein</topology>
    </subcellularLocation>
</comment>
<keyword evidence="8 13" id="KW-0798">TonB box</keyword>
<keyword evidence="6 14" id="KW-0732">Signal</keyword>
<dbReference type="InterPro" id="IPR036942">
    <property type="entry name" value="Beta-barrel_TonB_sf"/>
</dbReference>
<keyword evidence="18" id="KW-1185">Reference proteome</keyword>
<keyword evidence="9 12" id="KW-0472">Membrane</keyword>
<dbReference type="GO" id="GO:0009279">
    <property type="term" value="C:cell outer membrane"/>
    <property type="evidence" value="ECO:0007669"/>
    <property type="project" value="UniProtKB-SubCell"/>
</dbReference>
<comment type="similarity">
    <text evidence="2 12 13">Belongs to the TonB-dependent receptor family.</text>
</comment>
<evidence type="ECO:0000256" key="3">
    <source>
        <dbReference type="ARBA" id="ARBA00022448"/>
    </source>
</evidence>
<dbReference type="InterPro" id="IPR039426">
    <property type="entry name" value="TonB-dep_rcpt-like"/>
</dbReference>
<dbReference type="GO" id="GO:0015889">
    <property type="term" value="P:cobalamin transport"/>
    <property type="evidence" value="ECO:0007669"/>
    <property type="project" value="TreeGrafter"/>
</dbReference>
<evidence type="ECO:0000256" key="7">
    <source>
        <dbReference type="ARBA" id="ARBA00023065"/>
    </source>
</evidence>
<evidence type="ECO:0000256" key="14">
    <source>
        <dbReference type="SAM" id="SignalP"/>
    </source>
</evidence>
<dbReference type="InterPro" id="IPR012910">
    <property type="entry name" value="Plug_dom"/>
</dbReference>
<name>A0AAE6FUM6_9PROT</name>
<evidence type="ECO:0000256" key="4">
    <source>
        <dbReference type="ARBA" id="ARBA00022452"/>
    </source>
</evidence>
<proteinExistence type="inferred from homology"/>
<protein>
    <submittedName>
        <fullName evidence="17">TonB-dependent receptor</fullName>
    </submittedName>
</protein>
<dbReference type="EMBL" id="CP040986">
    <property type="protein sequence ID" value="QDD14046.1"/>
    <property type="molecule type" value="Genomic_DNA"/>
</dbReference>
<feature type="chain" id="PRO_5042170722" evidence="14">
    <location>
        <begin position="33"/>
        <end position="640"/>
    </location>
</feature>
<evidence type="ECO:0000259" key="16">
    <source>
        <dbReference type="Pfam" id="PF07715"/>
    </source>
</evidence>
<organism evidence="17 18">
    <name type="scientific">Candidatus Methylopumilus rimovensis</name>
    <dbReference type="NCBI Taxonomy" id="2588535"/>
    <lineage>
        <taxon>Bacteria</taxon>
        <taxon>Pseudomonadati</taxon>
        <taxon>Pseudomonadota</taxon>
        <taxon>Betaproteobacteria</taxon>
        <taxon>Nitrosomonadales</taxon>
        <taxon>Methylophilaceae</taxon>
        <taxon>Candidatus Methylopumilus</taxon>
    </lineage>
</organism>
<keyword evidence="11 12" id="KW-0998">Cell outer membrane</keyword>
<keyword evidence="3 12" id="KW-0813">Transport</keyword>
<feature type="signal peptide" evidence="14">
    <location>
        <begin position="1"/>
        <end position="32"/>
    </location>
</feature>
<dbReference type="Proteomes" id="UP000312102">
    <property type="component" value="Chromosome"/>
</dbReference>